<evidence type="ECO:0000256" key="3">
    <source>
        <dbReference type="ARBA" id="ARBA00022692"/>
    </source>
</evidence>
<gene>
    <name evidence="8" type="ORF">FLL45_05630</name>
</gene>
<dbReference type="PANTHER" id="PTHR30520">
    <property type="entry name" value="FORMATE TRANSPORTER-RELATED"/>
    <property type="match status" value="1"/>
</dbReference>
<keyword evidence="2" id="KW-0813">Transport</keyword>
<dbReference type="RefSeq" id="WP_142940996.1">
    <property type="nucleotide sequence ID" value="NZ_VIKR01000001.1"/>
</dbReference>
<feature type="transmembrane region" description="Helical" evidence="7">
    <location>
        <begin position="160"/>
        <end position="179"/>
    </location>
</feature>
<dbReference type="AlphaFoldDB" id="A0A545TJL3"/>
<proteinExistence type="inferred from homology"/>
<keyword evidence="5 7" id="KW-0472">Membrane</keyword>
<dbReference type="NCBIfam" id="TIGR00790">
    <property type="entry name" value="fnt"/>
    <property type="match status" value="1"/>
</dbReference>
<keyword evidence="4 7" id="KW-1133">Transmembrane helix</keyword>
<feature type="transmembrane region" description="Helical" evidence="7">
    <location>
        <begin position="69"/>
        <end position="97"/>
    </location>
</feature>
<evidence type="ECO:0000256" key="5">
    <source>
        <dbReference type="ARBA" id="ARBA00023136"/>
    </source>
</evidence>
<evidence type="ECO:0000256" key="1">
    <source>
        <dbReference type="ARBA" id="ARBA00004141"/>
    </source>
</evidence>
<keyword evidence="3 7" id="KW-0812">Transmembrane</keyword>
<dbReference type="GO" id="GO:0015499">
    <property type="term" value="F:formate transmembrane transporter activity"/>
    <property type="evidence" value="ECO:0007669"/>
    <property type="project" value="TreeGrafter"/>
</dbReference>
<feature type="transmembrane region" description="Helical" evidence="7">
    <location>
        <begin position="233"/>
        <end position="255"/>
    </location>
</feature>
<protein>
    <submittedName>
        <fullName evidence="8">Formate/nitrite transporter family protein</fullName>
    </submittedName>
</protein>
<reference evidence="8 9" key="1">
    <citation type="submission" date="2019-06" db="EMBL/GenBank/DDBJ databases">
        <title>Draft genome of Aliikangiella marina GYP-15.</title>
        <authorList>
            <person name="Wang G."/>
        </authorList>
    </citation>
    <scope>NUCLEOTIDE SEQUENCE [LARGE SCALE GENOMIC DNA]</scope>
    <source>
        <strain evidence="8 9">GYP-15</strain>
    </source>
</reference>
<dbReference type="GO" id="GO:0005886">
    <property type="term" value="C:plasma membrane"/>
    <property type="evidence" value="ECO:0007669"/>
    <property type="project" value="TreeGrafter"/>
</dbReference>
<evidence type="ECO:0000313" key="9">
    <source>
        <dbReference type="Proteomes" id="UP000317839"/>
    </source>
</evidence>
<feature type="transmembrane region" description="Helical" evidence="7">
    <location>
        <begin position="27"/>
        <end position="49"/>
    </location>
</feature>
<comment type="similarity">
    <text evidence="6">Belongs to the FNT transporter (TC 1.A.16) family.</text>
</comment>
<sequence length="260" mass="27772">MESSDAYKPDQIAKIAETVGVTKANSAFLKLITLGILAGAFIAFGAMFYTQTITGSEFGYGPTKLLGGVTFSLGLILVVVAGAELFTGNNLIVIAWADKKVTTQQLLRNWLIVYVGNFIGAAMTALLVDLSGILASNQGAVGQTAINIALAKTSLEPLQAFVRGILCNALVCLAVWLCFSARRVAGKILAIIFPISAFVALGFEHSVANMYFIPLAMMQSEIQITLFDLLANLTWVTLGNVVGGSVFVALVYWLCYLRDD</sequence>
<dbReference type="Proteomes" id="UP000317839">
    <property type="component" value="Unassembled WGS sequence"/>
</dbReference>
<comment type="subcellular location">
    <subcellularLocation>
        <location evidence="1">Membrane</location>
        <topology evidence="1">Multi-pass membrane protein</topology>
    </subcellularLocation>
</comment>
<dbReference type="InterPro" id="IPR024002">
    <property type="entry name" value="For/NO2_transpt_CS"/>
</dbReference>
<dbReference type="FunFam" id="1.20.1080.10:FF:000011">
    <property type="entry name" value="Formate family transporter"/>
    <property type="match status" value="1"/>
</dbReference>
<feature type="transmembrane region" description="Helical" evidence="7">
    <location>
        <begin position="109"/>
        <end position="128"/>
    </location>
</feature>
<accession>A0A545TJL3</accession>
<dbReference type="EMBL" id="VIKR01000001">
    <property type="protein sequence ID" value="TQV77424.1"/>
    <property type="molecule type" value="Genomic_DNA"/>
</dbReference>
<dbReference type="PANTHER" id="PTHR30520:SF6">
    <property type="entry name" value="FORMATE_NITRATE FAMILY TRANSPORTER (EUROFUNG)"/>
    <property type="match status" value="1"/>
</dbReference>
<feature type="transmembrane region" description="Helical" evidence="7">
    <location>
        <begin position="191"/>
        <end position="213"/>
    </location>
</feature>
<evidence type="ECO:0000256" key="7">
    <source>
        <dbReference type="SAM" id="Phobius"/>
    </source>
</evidence>
<evidence type="ECO:0000256" key="6">
    <source>
        <dbReference type="ARBA" id="ARBA00049660"/>
    </source>
</evidence>
<organism evidence="8 9">
    <name type="scientific">Aliikangiella marina</name>
    <dbReference type="NCBI Taxonomy" id="1712262"/>
    <lineage>
        <taxon>Bacteria</taxon>
        <taxon>Pseudomonadati</taxon>
        <taxon>Pseudomonadota</taxon>
        <taxon>Gammaproteobacteria</taxon>
        <taxon>Oceanospirillales</taxon>
        <taxon>Pleioneaceae</taxon>
        <taxon>Aliikangiella</taxon>
    </lineage>
</organism>
<evidence type="ECO:0000313" key="8">
    <source>
        <dbReference type="EMBL" id="TQV77424.1"/>
    </source>
</evidence>
<dbReference type="InterPro" id="IPR000292">
    <property type="entry name" value="For/NO2_transpt"/>
</dbReference>
<dbReference type="InterPro" id="IPR023271">
    <property type="entry name" value="Aquaporin-like"/>
</dbReference>
<evidence type="ECO:0000256" key="2">
    <source>
        <dbReference type="ARBA" id="ARBA00022448"/>
    </source>
</evidence>
<evidence type="ECO:0000256" key="4">
    <source>
        <dbReference type="ARBA" id="ARBA00022989"/>
    </source>
</evidence>
<name>A0A545TJL3_9GAMM</name>
<dbReference type="Gene3D" id="1.20.1080.10">
    <property type="entry name" value="Glycerol uptake facilitator protein"/>
    <property type="match status" value="1"/>
</dbReference>
<comment type="caution">
    <text evidence="8">The sequence shown here is derived from an EMBL/GenBank/DDBJ whole genome shotgun (WGS) entry which is preliminary data.</text>
</comment>
<dbReference type="Pfam" id="PF01226">
    <property type="entry name" value="Form_Nir_trans"/>
    <property type="match status" value="1"/>
</dbReference>
<keyword evidence="9" id="KW-1185">Reference proteome</keyword>
<dbReference type="PROSITE" id="PS01005">
    <property type="entry name" value="FORMATE_NITRITE_TP_1"/>
    <property type="match status" value="1"/>
</dbReference>
<dbReference type="OrthoDB" id="9786493at2"/>